<evidence type="ECO:0000313" key="2">
    <source>
        <dbReference type="EMBL" id="XCH00412.1"/>
    </source>
</evidence>
<organism evidence="2">
    <name type="scientific">Synechococcus phage QB2</name>
    <dbReference type="NCBI Taxonomy" id="3159453"/>
    <lineage>
        <taxon>Viruses</taxon>
        <taxon>Duplodnaviria</taxon>
        <taxon>Heunggongvirae</taxon>
        <taxon>Uroviricota</taxon>
        <taxon>Caudoviricetes</taxon>
        <taxon>Pantevenvirales</taxon>
        <taxon>Kyanoviridae</taxon>
    </lineage>
</organism>
<sequence>MPSFYYPEGYFGPVCDALVSDEEIANRGRRAITDDREDDREYPGGEPNDGFDDFEEITGEEWNIPRLRCQVDEDGNYFNCLIDTDDTEIDPYWLGLTRGFGLSDTFFVPFIDAESCSPFDSDINIRPTTRFNNGVETTYYKRQRSNPVTYAVESNVEFVPQTSTISATFNSSGDLVVTGTGSGVVNLAFEWDDNPNAYGTALGTYSVAGVTFTQTPNVETGDDSAGASVDAGNTYTATISNNPGGFVVQNSGTEICFRDNDGNDCNATVRITGTSNVDTLANEGYWSEEGNTYAVWTNPATCTLPQIEQLVTYEIAIPSAGTYGFQLASDDNAEIFLNDSTTALLSGPGGIFAGGSYTTPYSTTTTLSAGTLKLTVKCTNSDAGFQDSNGNPDGLAYDWGRNPGGWFVKICQGGACGSGNSIDWVQSGPHPAWSSFMNQYAVYPSNTESLVDTAHSATWNVDITTTGTHTLEVQADNTADFTWGSTSLGTHAGFTSSTTYNIDITSTGSYTLTAAVTNVSSTVNNFSNNPGGVAWVLRDPSNNVIITSLELLSSPNGNLFWHTRMATGYEQYTV</sequence>
<proteinExistence type="predicted"/>
<accession>A0AAU8EJZ9</accession>
<protein>
    <recommendedName>
        <fullName evidence="3">PA14 domain-containing protein</fullName>
    </recommendedName>
</protein>
<feature type="region of interest" description="Disordered" evidence="1">
    <location>
        <begin position="26"/>
        <end position="53"/>
    </location>
</feature>
<feature type="compositionally biased region" description="Basic and acidic residues" evidence="1">
    <location>
        <begin position="31"/>
        <end position="43"/>
    </location>
</feature>
<evidence type="ECO:0008006" key="3">
    <source>
        <dbReference type="Google" id="ProtNLM"/>
    </source>
</evidence>
<reference evidence="2" key="1">
    <citation type="submission" date="2024-05" db="EMBL/GenBank/DDBJ databases">
        <authorList>
            <person name="Su C."/>
        </authorList>
    </citation>
    <scope>NUCLEOTIDE SEQUENCE</scope>
</reference>
<dbReference type="EMBL" id="PP861117">
    <property type="protein sequence ID" value="XCH00412.1"/>
    <property type="molecule type" value="Genomic_DNA"/>
</dbReference>
<evidence type="ECO:0000256" key="1">
    <source>
        <dbReference type="SAM" id="MobiDB-lite"/>
    </source>
</evidence>
<name>A0AAU8EJZ9_9CAUD</name>